<comment type="caution">
    <text evidence="1">The sequence shown here is derived from an EMBL/GenBank/DDBJ whole genome shotgun (WGS) entry which is preliminary data.</text>
</comment>
<reference evidence="1 2" key="1">
    <citation type="journal article" date="2019" name="Genome Biol. Evol.">
        <title>Insights into the evolution of the New World diploid cottons (Gossypium, subgenus Houzingenia) based on genome sequencing.</title>
        <authorList>
            <person name="Grover C.E."/>
            <person name="Arick M.A. 2nd"/>
            <person name="Thrash A."/>
            <person name="Conover J.L."/>
            <person name="Sanders W.S."/>
            <person name="Peterson D.G."/>
            <person name="Frelichowski J.E."/>
            <person name="Scheffler J.A."/>
            <person name="Scheffler B.E."/>
            <person name="Wendel J.F."/>
        </authorList>
    </citation>
    <scope>NUCLEOTIDE SEQUENCE [LARGE SCALE GENOMIC DNA]</scope>
    <source>
        <strain evidence="1">27</strain>
        <tissue evidence="1">Leaf</tissue>
    </source>
</reference>
<keyword evidence="2" id="KW-1185">Reference proteome</keyword>
<evidence type="ECO:0000313" key="2">
    <source>
        <dbReference type="Proteomes" id="UP000593561"/>
    </source>
</evidence>
<proteinExistence type="predicted"/>
<gene>
    <name evidence="1" type="ORF">Godav_009080</name>
</gene>
<protein>
    <submittedName>
        <fullName evidence="1">Uncharacterized protein</fullName>
    </submittedName>
</protein>
<evidence type="ECO:0000313" key="1">
    <source>
        <dbReference type="EMBL" id="MBA0623629.1"/>
    </source>
</evidence>
<dbReference type="EMBL" id="JABFAC010000009">
    <property type="protein sequence ID" value="MBA0623629.1"/>
    <property type="molecule type" value="Genomic_DNA"/>
</dbReference>
<organism evidence="1 2">
    <name type="scientific">Gossypium davidsonii</name>
    <name type="common">Davidson's cotton</name>
    <name type="synonym">Gossypium klotzschianum subsp. davidsonii</name>
    <dbReference type="NCBI Taxonomy" id="34287"/>
    <lineage>
        <taxon>Eukaryota</taxon>
        <taxon>Viridiplantae</taxon>
        <taxon>Streptophyta</taxon>
        <taxon>Embryophyta</taxon>
        <taxon>Tracheophyta</taxon>
        <taxon>Spermatophyta</taxon>
        <taxon>Magnoliopsida</taxon>
        <taxon>eudicotyledons</taxon>
        <taxon>Gunneridae</taxon>
        <taxon>Pentapetalae</taxon>
        <taxon>rosids</taxon>
        <taxon>malvids</taxon>
        <taxon>Malvales</taxon>
        <taxon>Malvaceae</taxon>
        <taxon>Malvoideae</taxon>
        <taxon>Gossypium</taxon>
    </lineage>
</organism>
<accession>A0A7J8SC32</accession>
<name>A0A7J8SC32_GOSDV</name>
<sequence>MTPPFSTCVVLQPGSTSLTSYSKKTSLGISQPLPYERKQPRWGLKSTLYRPHSIMLLLHHRNHRTLLEFSVNLI</sequence>
<dbReference type="Proteomes" id="UP000593561">
    <property type="component" value="Unassembled WGS sequence"/>
</dbReference>
<dbReference type="AlphaFoldDB" id="A0A7J8SC32"/>